<comment type="caution">
    <text evidence="1">The sequence shown here is derived from an EMBL/GenBank/DDBJ whole genome shotgun (WGS) entry which is preliminary data.</text>
</comment>
<name>A0A3N0UT63_9PROT</name>
<organism evidence="1 2">
    <name type="scientific">Pseudomethylobacillus aquaticus</name>
    <dbReference type="NCBI Taxonomy" id="2676064"/>
    <lineage>
        <taxon>Bacteria</taxon>
        <taxon>Pseudomonadati</taxon>
        <taxon>Pseudomonadota</taxon>
        <taxon>Betaproteobacteria</taxon>
        <taxon>Nitrosomonadales</taxon>
        <taxon>Methylophilaceae</taxon>
        <taxon>Pseudomethylobacillus</taxon>
    </lineage>
</organism>
<evidence type="ECO:0000313" key="1">
    <source>
        <dbReference type="EMBL" id="ROH83498.1"/>
    </source>
</evidence>
<reference evidence="1 2" key="1">
    <citation type="submission" date="2018-10" db="EMBL/GenBank/DDBJ databases">
        <authorList>
            <person name="Chen W.-M."/>
        </authorList>
    </citation>
    <scope>NUCLEOTIDE SEQUENCE [LARGE SCALE GENOMIC DNA]</scope>
    <source>
        <strain evidence="1 2">H-5</strain>
    </source>
</reference>
<keyword evidence="2" id="KW-1185">Reference proteome</keyword>
<gene>
    <name evidence="1" type="ORF">ED236_12275</name>
</gene>
<dbReference type="RefSeq" id="WP_123238279.1">
    <property type="nucleotide sequence ID" value="NZ_RJVP01000014.1"/>
</dbReference>
<dbReference type="EMBL" id="RJVP01000014">
    <property type="protein sequence ID" value="ROH83498.1"/>
    <property type="molecule type" value="Genomic_DNA"/>
</dbReference>
<protein>
    <submittedName>
        <fullName evidence="1">Uncharacterized protein</fullName>
    </submittedName>
</protein>
<proteinExistence type="predicted"/>
<accession>A0A3N0UT63</accession>
<dbReference type="Proteomes" id="UP000275137">
    <property type="component" value="Unassembled WGS sequence"/>
</dbReference>
<evidence type="ECO:0000313" key="2">
    <source>
        <dbReference type="Proteomes" id="UP000275137"/>
    </source>
</evidence>
<dbReference type="AlphaFoldDB" id="A0A3N0UT63"/>
<sequence>MKLYYLRVFIFLISSGAALSLFAMDDYLDITKTYSTKFLISKHIDNSTVAITATFDGDGYQQLPPGDTLKVNGVSLQGKPMTKAGWLGQFQVGYSYFERTPDSESYEIVWQRAADKSEVRYVIPARTFVPKVPKEISLSQDLVIPFEGAALTKGDNIFARFSALDTVPLEQRWGVFLDAVGQHNQFFVSAASMMKPRMGAQLRAGPADFHIGISVYQYEREGRDLLVYAISQHVPVVITD</sequence>